<keyword evidence="5" id="KW-0067">ATP-binding</keyword>
<dbReference type="InterPro" id="IPR011545">
    <property type="entry name" value="DEAD/DEAH_box_helicase_dom"/>
</dbReference>
<evidence type="ECO:0000256" key="5">
    <source>
        <dbReference type="ARBA" id="ARBA00022840"/>
    </source>
</evidence>
<accession>A0A6B8VZR3</accession>
<dbReference type="CDD" id="cd18791">
    <property type="entry name" value="SF2_C_RHA"/>
    <property type="match status" value="1"/>
</dbReference>
<dbReference type="Proteomes" id="UP000427071">
    <property type="component" value="Chromosome"/>
</dbReference>
<keyword evidence="4 9" id="KW-0347">Helicase</keyword>
<feature type="domain" description="Helicase C-terminal" evidence="8">
    <location>
        <begin position="200"/>
        <end position="356"/>
    </location>
</feature>
<dbReference type="PROSITE" id="PS51194">
    <property type="entry name" value="HELICASE_CTER"/>
    <property type="match status" value="1"/>
</dbReference>
<dbReference type="Pfam" id="PF04408">
    <property type="entry name" value="WHD_HA2"/>
    <property type="match status" value="1"/>
</dbReference>
<keyword evidence="2" id="KW-0547">Nucleotide-binding</keyword>
<dbReference type="AlphaFoldDB" id="A0A6B8VZR3"/>
<dbReference type="GO" id="GO:0005524">
    <property type="term" value="F:ATP binding"/>
    <property type="evidence" value="ECO:0007669"/>
    <property type="project" value="UniProtKB-KW"/>
</dbReference>
<name>A0A6B8VZR3_9CORY</name>
<proteinExistence type="predicted"/>
<dbReference type="PANTHER" id="PTHR43519">
    <property type="entry name" value="ATP-DEPENDENT RNA HELICASE HRPB"/>
    <property type="match status" value="1"/>
</dbReference>
<dbReference type="Pfam" id="PF00270">
    <property type="entry name" value="DEAD"/>
    <property type="match status" value="1"/>
</dbReference>
<evidence type="ECO:0000259" key="8">
    <source>
        <dbReference type="PROSITE" id="PS51194"/>
    </source>
</evidence>
<evidence type="ECO:0000256" key="1">
    <source>
        <dbReference type="ARBA" id="ARBA00012552"/>
    </source>
</evidence>
<organism evidence="9 10">
    <name type="scientific">Corynebacterium kalinowskii</name>
    <dbReference type="NCBI Taxonomy" id="2675216"/>
    <lineage>
        <taxon>Bacteria</taxon>
        <taxon>Bacillati</taxon>
        <taxon>Actinomycetota</taxon>
        <taxon>Actinomycetes</taxon>
        <taxon>Mycobacteriales</taxon>
        <taxon>Corynebacteriaceae</taxon>
        <taxon>Corynebacterium</taxon>
    </lineage>
</organism>
<dbReference type="EC" id="3.6.4.13" evidence="1"/>
<dbReference type="InterPro" id="IPR013689">
    <property type="entry name" value="RNA_helicase_ATP-dep_HrpB_C"/>
</dbReference>
<dbReference type="EMBL" id="CP046452">
    <property type="protein sequence ID" value="QGU01038.1"/>
    <property type="molecule type" value="Genomic_DNA"/>
</dbReference>
<dbReference type="InterPro" id="IPR002464">
    <property type="entry name" value="DNA/RNA_helicase_DEAH_CS"/>
</dbReference>
<dbReference type="Gene3D" id="1.20.120.1080">
    <property type="match status" value="1"/>
</dbReference>
<sequence length="747" mass="79932">MFDLDQIGAGLPVRSRIGELAPLLLDAHRLVVQAPPGTGKTTLVPPAVFNAVGGRVVVVAPRRVAVRAAASRLGQLSGLPIGYSIRGSSKHSELVEFVTPGVLLRRLLRDPFLDGISAVVFDEVHERQLDTDLALGMVLELAELREDLAVVAMSATIDASRFSELLIAPILETPAVTHPLTIEYQPIPGRVTGDRSFYSALARVADAQVGPHSVLVFVPGVREVNWVCSEINALPLHGRLTAAEQDLALADSGPRVIVATNVAESSLTVPGVRVVVDAGLARVPRRDRARGMTGLVTSSIAKSSADQRAGRAGREGPGMVIRAYSAADYEAFKPYPVPEILSSDLTQAALFLHCWGSLDVPMLDEPPAAAMADASEVLRELGALDPELTDLGRKLAALPLEPHLGRALLSTGDVATVAALADQPSGDIALLHAPAREVRRLSALVSPGPRNPGLTTALAYPEWIGRRVAPNTYLLASGTRAVFSDLHDEWIACASVTRSATGGVIRAAAALSEADALSVLPIVEEDSVSVENGKIKGVRVRRAGAITLSTTPVRLESSQVRTALANAVRSNGLDFLEFSESFTSLRDRLAFLHTHLGAPWPDMSDQALVQRVEEWLGSSLKVGADALQPLLPWPEAARLGELAPERLLVPSGNTHHLHYDTGRPVCQVKLQECFGLAESPEFCGVKVQFHLLSPAGRPLAVTDDLKSFWSGPYQGVRADMRGRYPKHPWPEDPWTAPATARTKRSIR</sequence>
<dbReference type="SUPFAM" id="SSF52540">
    <property type="entry name" value="P-loop containing nucleoside triphosphate hydrolases"/>
    <property type="match status" value="1"/>
</dbReference>
<dbReference type="Pfam" id="PF00271">
    <property type="entry name" value="Helicase_C"/>
    <property type="match status" value="1"/>
</dbReference>
<dbReference type="SMART" id="SM00847">
    <property type="entry name" value="HA2"/>
    <property type="match status" value="1"/>
</dbReference>
<dbReference type="InterPro" id="IPR014001">
    <property type="entry name" value="Helicase_ATP-bd"/>
</dbReference>
<dbReference type="GO" id="GO:0016787">
    <property type="term" value="F:hydrolase activity"/>
    <property type="evidence" value="ECO:0007669"/>
    <property type="project" value="UniProtKB-KW"/>
</dbReference>
<dbReference type="KEGG" id="ckw:CKALI_00685"/>
<evidence type="ECO:0000256" key="4">
    <source>
        <dbReference type="ARBA" id="ARBA00022806"/>
    </source>
</evidence>
<dbReference type="GO" id="GO:0003676">
    <property type="term" value="F:nucleic acid binding"/>
    <property type="evidence" value="ECO:0007669"/>
    <property type="project" value="InterPro"/>
</dbReference>
<dbReference type="SMART" id="SM00490">
    <property type="entry name" value="HELICc"/>
    <property type="match status" value="1"/>
</dbReference>
<dbReference type="SMART" id="SM00487">
    <property type="entry name" value="DEXDc"/>
    <property type="match status" value="1"/>
</dbReference>
<dbReference type="Gene3D" id="3.40.50.300">
    <property type="entry name" value="P-loop containing nucleotide triphosphate hydrolases"/>
    <property type="match status" value="2"/>
</dbReference>
<evidence type="ECO:0000256" key="2">
    <source>
        <dbReference type="ARBA" id="ARBA00022741"/>
    </source>
</evidence>
<dbReference type="Pfam" id="PF08482">
    <property type="entry name" value="HrpB_C"/>
    <property type="match status" value="1"/>
</dbReference>
<keyword evidence="10" id="KW-1185">Reference proteome</keyword>
<reference evidence="10" key="1">
    <citation type="submission" date="2019-11" db="EMBL/GenBank/DDBJ databases">
        <title>Complete genome sequence of Corynebacterium kalinowskii 1959, a novel Corynebacterium species isolated from soil of a small paddock in Vilsendorf, Germany.</title>
        <authorList>
            <person name="Schaffert L."/>
            <person name="Ruwe M."/>
            <person name="Milse J."/>
            <person name="Hanuschka K."/>
            <person name="Ortseifen V."/>
            <person name="Droste J."/>
            <person name="Brandt D."/>
            <person name="Schlueter L."/>
            <person name="Kutter Y."/>
            <person name="Vinke S."/>
            <person name="Viehoefer P."/>
            <person name="Jacob L."/>
            <person name="Luebke N.-C."/>
            <person name="Schulte-Berndt E."/>
            <person name="Hain C."/>
            <person name="Linder M."/>
            <person name="Schmidt P."/>
            <person name="Wollenschlaeger L."/>
            <person name="Luttermann T."/>
            <person name="Thieme E."/>
            <person name="Hassa J."/>
            <person name="Haak M."/>
            <person name="Wittchen M."/>
            <person name="Mentz A."/>
            <person name="Persicke M."/>
            <person name="Busche T."/>
            <person name="Ruckert C."/>
        </authorList>
    </citation>
    <scope>NUCLEOTIDE SEQUENCE [LARGE SCALE GENOMIC DNA]</scope>
    <source>
        <strain evidence="10">1959</strain>
    </source>
</reference>
<evidence type="ECO:0000256" key="6">
    <source>
        <dbReference type="SAM" id="MobiDB-lite"/>
    </source>
</evidence>
<evidence type="ECO:0000313" key="9">
    <source>
        <dbReference type="EMBL" id="QGU01038.1"/>
    </source>
</evidence>
<feature type="region of interest" description="Disordered" evidence="6">
    <location>
        <begin position="728"/>
        <end position="747"/>
    </location>
</feature>
<dbReference type="InterPro" id="IPR007502">
    <property type="entry name" value="Helicase-assoc_dom"/>
</dbReference>
<dbReference type="PANTHER" id="PTHR43519:SF1">
    <property type="entry name" value="ATP-DEPENDENT RNA HELICASE HRPB"/>
    <property type="match status" value="1"/>
</dbReference>
<dbReference type="GO" id="GO:0003724">
    <property type="term" value="F:RNA helicase activity"/>
    <property type="evidence" value="ECO:0007669"/>
    <property type="project" value="UniProtKB-EC"/>
</dbReference>
<dbReference type="InterPro" id="IPR048333">
    <property type="entry name" value="HA2_WH"/>
</dbReference>
<gene>
    <name evidence="9" type="primary">hrpB1</name>
    <name evidence="9" type="ORF">CKALI_00685</name>
</gene>
<feature type="domain" description="Helicase ATP-binding" evidence="7">
    <location>
        <begin position="21"/>
        <end position="175"/>
    </location>
</feature>
<dbReference type="PROSITE" id="PS00690">
    <property type="entry name" value="DEAH_ATP_HELICASE"/>
    <property type="match status" value="1"/>
</dbReference>
<evidence type="ECO:0000256" key="3">
    <source>
        <dbReference type="ARBA" id="ARBA00022801"/>
    </source>
</evidence>
<evidence type="ECO:0000259" key="7">
    <source>
        <dbReference type="PROSITE" id="PS51192"/>
    </source>
</evidence>
<keyword evidence="3 9" id="KW-0378">Hydrolase</keyword>
<dbReference type="InterPro" id="IPR001650">
    <property type="entry name" value="Helicase_C-like"/>
</dbReference>
<evidence type="ECO:0000313" key="10">
    <source>
        <dbReference type="Proteomes" id="UP000427071"/>
    </source>
</evidence>
<dbReference type="RefSeq" id="WP_156191477.1">
    <property type="nucleotide sequence ID" value="NZ_CP046452.1"/>
</dbReference>
<dbReference type="PROSITE" id="PS51192">
    <property type="entry name" value="HELICASE_ATP_BIND_1"/>
    <property type="match status" value="1"/>
</dbReference>
<dbReference type="InterPro" id="IPR027417">
    <property type="entry name" value="P-loop_NTPase"/>
</dbReference>
<protein>
    <recommendedName>
        <fullName evidence="1">RNA helicase</fullName>
        <ecNumber evidence="1">3.6.4.13</ecNumber>
    </recommendedName>
</protein>